<dbReference type="GO" id="GO:0008233">
    <property type="term" value="F:peptidase activity"/>
    <property type="evidence" value="ECO:0007669"/>
    <property type="project" value="UniProtKB-KW"/>
</dbReference>
<evidence type="ECO:0000313" key="4">
    <source>
        <dbReference type="EMBL" id="BAM06373.1"/>
    </source>
</evidence>
<evidence type="ECO:0000256" key="2">
    <source>
        <dbReference type="ARBA" id="ARBA00022670"/>
    </source>
</evidence>
<accession>I0IM74</accession>
<evidence type="ECO:0000256" key="3">
    <source>
        <dbReference type="ARBA" id="ARBA00022801"/>
    </source>
</evidence>
<sequence>MKRIEPLNGPSGSFLELLNHQSGAYSPSHAGEVSAGKFQEIQATTILAFHFSEGVLVAGDRRATAGNRIMANRVEKVIEIDGRSVLAISGSPAQAIEMARVLDHSFRYYRRTQLEEMSLEGRLRLLAQLLKENLPMAMNGVGGVVPLFITFDPESNEPRIYFYDILGAHFEGTPFAVGGSGSLEVQGILRFLDRWGPSGGLSSISKKDAIVLSLRLLETASYFDSATGGIQAGDRIYPVIKLVSGKGVETVGEDLLKEMMETEVRGV</sequence>
<proteinExistence type="predicted"/>
<dbReference type="AlphaFoldDB" id="I0IM74"/>
<reference evidence="5" key="2">
    <citation type="submission" date="2012-03" db="EMBL/GenBank/DDBJ databases">
        <title>The complete genome sequence of the pioneer microbe on fresh volcanic deposit, Leptospirillum ferrooxidans strain C2-3.</title>
        <authorList>
            <person name="Fujimura R."/>
            <person name="Sato Y."/>
            <person name="Nishizawa T."/>
            <person name="Nanba K."/>
            <person name="Oshima K."/>
            <person name="Hattori M."/>
            <person name="Kamijo T."/>
            <person name="Ohta H."/>
        </authorList>
    </citation>
    <scope>NUCLEOTIDE SEQUENCE [LARGE SCALE GENOMIC DNA]</scope>
    <source>
        <strain evidence="5">C2-3</strain>
    </source>
</reference>
<evidence type="ECO:0000256" key="1">
    <source>
        <dbReference type="ARBA" id="ARBA00022490"/>
    </source>
</evidence>
<dbReference type="HOGENOM" id="CLU_035750_2_0_0"/>
<evidence type="ECO:0000313" key="5">
    <source>
        <dbReference type="Proteomes" id="UP000007382"/>
    </source>
</evidence>
<gene>
    <name evidence="4" type="ordered locus">LFE_0658</name>
</gene>
<dbReference type="KEGG" id="lfc:LFE_0658"/>
<dbReference type="Gene3D" id="3.60.20.10">
    <property type="entry name" value="Glutamine Phosphoribosylpyrophosphate, subunit 1, domain 1"/>
    <property type="match status" value="1"/>
</dbReference>
<keyword evidence="2" id="KW-0645">Protease</keyword>
<dbReference type="PATRIC" id="fig|1162668.3.peg.766"/>
<dbReference type="STRING" id="1162668.LFE_0658"/>
<keyword evidence="5" id="KW-1185">Reference proteome</keyword>
<dbReference type="EMBL" id="AP012342">
    <property type="protein sequence ID" value="BAM06373.1"/>
    <property type="molecule type" value="Genomic_DNA"/>
</dbReference>
<dbReference type="GO" id="GO:0051603">
    <property type="term" value="P:proteolysis involved in protein catabolic process"/>
    <property type="evidence" value="ECO:0007669"/>
    <property type="project" value="InterPro"/>
</dbReference>
<keyword evidence="4" id="KW-0647">Proteasome</keyword>
<dbReference type="Pfam" id="PF00227">
    <property type="entry name" value="Proteasome"/>
    <property type="match status" value="1"/>
</dbReference>
<protein>
    <submittedName>
        <fullName evidence="4">Putative 20S proteasome beta subunit</fullName>
    </submittedName>
</protein>
<dbReference type="InterPro" id="IPR001353">
    <property type="entry name" value="Proteasome_sua/b"/>
</dbReference>
<dbReference type="SUPFAM" id="SSF56235">
    <property type="entry name" value="N-terminal nucleophile aminohydrolases (Ntn hydrolases)"/>
    <property type="match status" value="1"/>
</dbReference>
<dbReference type="GO" id="GO:0005839">
    <property type="term" value="C:proteasome core complex"/>
    <property type="evidence" value="ECO:0007669"/>
    <property type="project" value="InterPro"/>
</dbReference>
<dbReference type="OrthoDB" id="9794899at2"/>
<dbReference type="MEROPS" id="T01.005"/>
<dbReference type="eggNOG" id="COG0638">
    <property type="taxonomic scope" value="Bacteria"/>
</dbReference>
<name>I0IM74_LEPFC</name>
<dbReference type="PANTHER" id="PTHR32194:SF0">
    <property type="entry name" value="ATP-DEPENDENT PROTEASE SUBUNIT HSLV"/>
    <property type="match status" value="1"/>
</dbReference>
<dbReference type="GO" id="GO:0005737">
    <property type="term" value="C:cytoplasm"/>
    <property type="evidence" value="ECO:0007669"/>
    <property type="project" value="TreeGrafter"/>
</dbReference>
<dbReference type="RefSeq" id="WP_014448865.1">
    <property type="nucleotide sequence ID" value="NC_017094.1"/>
</dbReference>
<dbReference type="InterPro" id="IPR023333">
    <property type="entry name" value="Proteasome_suB-type"/>
</dbReference>
<dbReference type="PANTHER" id="PTHR32194">
    <property type="entry name" value="METALLOPROTEASE TLDD"/>
    <property type="match status" value="1"/>
</dbReference>
<organism evidence="4 5">
    <name type="scientific">Leptospirillum ferrooxidans (strain C2-3)</name>
    <dbReference type="NCBI Taxonomy" id="1162668"/>
    <lineage>
        <taxon>Bacteria</taxon>
        <taxon>Pseudomonadati</taxon>
        <taxon>Nitrospirota</taxon>
        <taxon>Nitrospiria</taxon>
        <taxon>Nitrospirales</taxon>
        <taxon>Nitrospiraceae</taxon>
        <taxon>Leptospirillum</taxon>
    </lineage>
</organism>
<keyword evidence="3" id="KW-0378">Hydrolase</keyword>
<reference evidence="4 5" key="1">
    <citation type="journal article" date="2012" name="J. Bacteriol.">
        <title>Complete Genome Sequence of Leptospirillum ferrooxidans Strain C2-3, Isolated from a Fresh Volcanic Ash Deposit on the Island of Miyake, Japan.</title>
        <authorList>
            <person name="Fujimura R."/>
            <person name="Sato Y."/>
            <person name="Nishizawa T."/>
            <person name="Oshima K."/>
            <person name="Kim S.-W."/>
            <person name="Hattori M."/>
            <person name="Kamijo T."/>
            <person name="Ohta H."/>
        </authorList>
    </citation>
    <scope>NUCLEOTIDE SEQUENCE [LARGE SCALE GENOMIC DNA]</scope>
    <source>
        <strain evidence="4 5">C2-3</strain>
    </source>
</reference>
<dbReference type="Proteomes" id="UP000007382">
    <property type="component" value="Chromosome"/>
</dbReference>
<keyword evidence="1" id="KW-0963">Cytoplasm</keyword>
<dbReference type="InterPro" id="IPR029055">
    <property type="entry name" value="Ntn_hydrolases_N"/>
</dbReference>